<dbReference type="Proteomes" id="UP001457282">
    <property type="component" value="Unassembled WGS sequence"/>
</dbReference>
<evidence type="ECO:0000256" key="1">
    <source>
        <dbReference type="ARBA" id="ARBA00004123"/>
    </source>
</evidence>
<evidence type="ECO:0000313" key="10">
    <source>
        <dbReference type="EMBL" id="KAK9937500.1"/>
    </source>
</evidence>
<dbReference type="AlphaFoldDB" id="A0AAW1XNP0"/>
<sequence>MAERKVLNKYYPPDFDPSKLPRRKIPKNNQQVIRNMLPMTIRCKTCGNFIYKGTKFNSRMEQVVGETYLGQKILRFYMKCTTCAAEITFKTDPQNSDYSVESGATRNFEPWRDEEAEERKQKREVEEFGDKLKSAENKALDSKREMDMDSALEEVRSIKSRHAKFSSESVLEGLRRRDEEAERKRRSKEEEEDSLYASLVFRNLKDNVRRVADEEDLDECGDNLKRQQELPSNLLAKPRVSGAPKLYTISVVKK</sequence>
<organism evidence="10 11">
    <name type="scientific">Rubus argutus</name>
    <name type="common">Southern blackberry</name>
    <dbReference type="NCBI Taxonomy" id="59490"/>
    <lineage>
        <taxon>Eukaryota</taxon>
        <taxon>Viridiplantae</taxon>
        <taxon>Streptophyta</taxon>
        <taxon>Embryophyta</taxon>
        <taxon>Tracheophyta</taxon>
        <taxon>Spermatophyta</taxon>
        <taxon>Magnoliopsida</taxon>
        <taxon>eudicotyledons</taxon>
        <taxon>Gunneridae</taxon>
        <taxon>Pentapetalae</taxon>
        <taxon>rosids</taxon>
        <taxon>fabids</taxon>
        <taxon>Rosales</taxon>
        <taxon>Rosaceae</taxon>
        <taxon>Rosoideae</taxon>
        <taxon>Rosoideae incertae sedis</taxon>
        <taxon>Rubus</taxon>
    </lineage>
</organism>
<evidence type="ECO:0000256" key="4">
    <source>
        <dbReference type="ARBA" id="ARBA00022728"/>
    </source>
</evidence>
<evidence type="ECO:0000256" key="3">
    <source>
        <dbReference type="ARBA" id="ARBA00022723"/>
    </source>
</evidence>
<dbReference type="GO" id="GO:0046872">
    <property type="term" value="F:metal ion binding"/>
    <property type="evidence" value="ECO:0007669"/>
    <property type="project" value="UniProtKB-KW"/>
</dbReference>
<keyword evidence="3 8" id="KW-0479">Metal-binding</keyword>
<keyword evidence="6" id="KW-0508">mRNA splicing</keyword>
<feature type="compositionally biased region" description="Basic and acidic residues" evidence="9">
    <location>
        <begin position="109"/>
        <end position="146"/>
    </location>
</feature>
<keyword evidence="4 8" id="KW-0747">Spliceosome</keyword>
<accession>A0AAW1XNP0</accession>
<gene>
    <name evidence="10" type="ORF">M0R45_014283</name>
</gene>
<keyword evidence="11" id="KW-1185">Reference proteome</keyword>
<comment type="similarity">
    <text evidence="8">Belongs to the CWC16 family. YJU2 subfamily.</text>
</comment>
<reference evidence="10 11" key="1">
    <citation type="journal article" date="2023" name="G3 (Bethesda)">
        <title>A chromosome-length genome assembly and annotation of blackberry (Rubus argutus, cv. 'Hillquist').</title>
        <authorList>
            <person name="Bruna T."/>
            <person name="Aryal R."/>
            <person name="Dudchenko O."/>
            <person name="Sargent D.J."/>
            <person name="Mead D."/>
            <person name="Buti M."/>
            <person name="Cavallini A."/>
            <person name="Hytonen T."/>
            <person name="Andres J."/>
            <person name="Pham M."/>
            <person name="Weisz D."/>
            <person name="Mascagni F."/>
            <person name="Usai G."/>
            <person name="Natali L."/>
            <person name="Bassil N."/>
            <person name="Fernandez G.E."/>
            <person name="Lomsadze A."/>
            <person name="Armour M."/>
            <person name="Olukolu B."/>
            <person name="Poorten T."/>
            <person name="Britton C."/>
            <person name="Davik J."/>
            <person name="Ashrafi H."/>
            <person name="Aiden E.L."/>
            <person name="Borodovsky M."/>
            <person name="Worthington M."/>
        </authorList>
    </citation>
    <scope>NUCLEOTIDE SEQUENCE [LARGE SCALE GENOMIC DNA]</scope>
    <source>
        <strain evidence="10">PI 553951</strain>
    </source>
</reference>
<evidence type="ECO:0000313" key="11">
    <source>
        <dbReference type="Proteomes" id="UP001457282"/>
    </source>
</evidence>
<dbReference type="PANTHER" id="PTHR12111">
    <property type="entry name" value="SPLICING FACTOR YJU2"/>
    <property type="match status" value="1"/>
</dbReference>
<name>A0AAW1XNP0_RUBAR</name>
<dbReference type="EMBL" id="JBEDUW010000003">
    <property type="protein sequence ID" value="KAK9937500.1"/>
    <property type="molecule type" value="Genomic_DNA"/>
</dbReference>
<evidence type="ECO:0000256" key="6">
    <source>
        <dbReference type="ARBA" id="ARBA00023187"/>
    </source>
</evidence>
<comment type="subunit">
    <text evidence="8">Component of the spliceosome. Present in the activated B complex, the catalytically activated B* complex which catalyzes the branching, the catalytic step 1 C complex catalyzing the exon ligation, and the postcatalytic P complex containing the ligated exons (mRNA) and the excised lariat intron.</text>
</comment>
<feature type="binding site" evidence="8">
    <location>
        <position position="83"/>
    </location>
    <ligand>
        <name>Zn(2+)</name>
        <dbReference type="ChEBI" id="CHEBI:29105"/>
    </ligand>
</feature>
<keyword evidence="2" id="KW-0507">mRNA processing</keyword>
<protein>
    <recommendedName>
        <fullName evidence="8">Splicing factor YJU2</fullName>
    </recommendedName>
</protein>
<feature type="region of interest" description="Disordered" evidence="9">
    <location>
        <begin position="169"/>
        <end position="193"/>
    </location>
</feature>
<comment type="subcellular location">
    <subcellularLocation>
        <location evidence="1 8">Nucleus</location>
    </subcellularLocation>
</comment>
<feature type="compositionally biased region" description="Basic and acidic residues" evidence="9">
    <location>
        <begin position="173"/>
        <end position="189"/>
    </location>
</feature>
<dbReference type="InterPro" id="IPR043701">
    <property type="entry name" value="Yju2"/>
</dbReference>
<dbReference type="HAMAP" id="MF_03226">
    <property type="entry name" value="YJU2"/>
    <property type="match status" value="1"/>
</dbReference>
<evidence type="ECO:0000256" key="2">
    <source>
        <dbReference type="ARBA" id="ARBA00022664"/>
    </source>
</evidence>
<comment type="function">
    <text evidence="8">Part of the spliceosome which catalyzes two sequential transesterification reactions, first the excision of the non-coding intron from pre-mRNA and then the ligation of the coding exons to form the mature mRNA. Plays a role in stabilizing the structure of the spliceosome catalytic core and docking of the branch helix into the active site, producing 5'-exon and lariat intron-3'-intermediates.</text>
</comment>
<evidence type="ECO:0000256" key="5">
    <source>
        <dbReference type="ARBA" id="ARBA00022833"/>
    </source>
</evidence>
<evidence type="ECO:0000256" key="9">
    <source>
        <dbReference type="SAM" id="MobiDB-lite"/>
    </source>
</evidence>
<comment type="caution">
    <text evidence="10">The sequence shown here is derived from an EMBL/GenBank/DDBJ whole genome shotgun (WGS) entry which is preliminary data.</text>
</comment>
<feature type="binding site" evidence="8">
    <location>
        <position position="46"/>
    </location>
    <ligand>
        <name>Zn(2+)</name>
        <dbReference type="ChEBI" id="CHEBI:29105"/>
    </ligand>
</feature>
<keyword evidence="5 8" id="KW-0862">Zinc</keyword>
<proteinExistence type="inferred from homology"/>
<dbReference type="GO" id="GO:0071006">
    <property type="term" value="C:U2-type catalytic step 1 spliceosome"/>
    <property type="evidence" value="ECO:0007669"/>
    <property type="project" value="UniProtKB-UniRule"/>
</dbReference>
<feature type="binding site" evidence="8">
    <location>
        <position position="43"/>
    </location>
    <ligand>
        <name>Zn(2+)</name>
        <dbReference type="ChEBI" id="CHEBI:29105"/>
    </ligand>
</feature>
<evidence type="ECO:0000256" key="8">
    <source>
        <dbReference type="HAMAP-Rule" id="MF_03226"/>
    </source>
</evidence>
<feature type="region of interest" description="Disordered" evidence="9">
    <location>
        <begin position="94"/>
        <end position="146"/>
    </location>
</feature>
<feature type="compositionally biased region" description="Polar residues" evidence="9">
    <location>
        <begin position="94"/>
        <end position="105"/>
    </location>
</feature>
<dbReference type="InterPro" id="IPR007590">
    <property type="entry name" value="Saf4/Yju2"/>
</dbReference>
<keyword evidence="7 8" id="KW-0539">Nucleus</keyword>
<dbReference type="GO" id="GO:0000349">
    <property type="term" value="P:generation of catalytic spliceosome for first transesterification step"/>
    <property type="evidence" value="ECO:0007669"/>
    <property type="project" value="UniProtKB-UniRule"/>
</dbReference>
<feature type="binding site" evidence="8">
    <location>
        <position position="80"/>
    </location>
    <ligand>
        <name>Zn(2+)</name>
        <dbReference type="ChEBI" id="CHEBI:29105"/>
    </ligand>
</feature>
<evidence type="ECO:0000256" key="7">
    <source>
        <dbReference type="ARBA" id="ARBA00023242"/>
    </source>
</evidence>
<dbReference type="Pfam" id="PF04502">
    <property type="entry name" value="Saf4_Yju2"/>
    <property type="match status" value="1"/>
</dbReference>
<dbReference type="PANTHER" id="PTHR12111:SF1">
    <property type="entry name" value="SPLICING FACTOR YJU2"/>
    <property type="match status" value="1"/>
</dbReference>